<dbReference type="STRING" id="313594.PI23P_07800"/>
<proteinExistence type="predicted"/>
<keyword evidence="2" id="KW-1185">Reference proteome</keyword>
<gene>
    <name evidence="1" type="ORF">PI23P_07800</name>
</gene>
<name>A4BZB9_9FLAO</name>
<sequence>MLLFKEIRIAETNAQNILKGPKVRCFLRLKNSVRSKLFFLKGGGSLFKRIFFVIKITVEKAFY</sequence>
<dbReference type="Proteomes" id="UP000003053">
    <property type="component" value="Unassembled WGS sequence"/>
</dbReference>
<evidence type="ECO:0000313" key="2">
    <source>
        <dbReference type="Proteomes" id="UP000003053"/>
    </source>
</evidence>
<organism evidence="1 2">
    <name type="scientific">Polaribacter irgensii 23-P</name>
    <dbReference type="NCBI Taxonomy" id="313594"/>
    <lineage>
        <taxon>Bacteria</taxon>
        <taxon>Pseudomonadati</taxon>
        <taxon>Bacteroidota</taxon>
        <taxon>Flavobacteriia</taxon>
        <taxon>Flavobacteriales</taxon>
        <taxon>Flavobacteriaceae</taxon>
    </lineage>
</organism>
<dbReference type="EMBL" id="AAOG01000002">
    <property type="protein sequence ID" value="EAR12512.1"/>
    <property type="molecule type" value="Genomic_DNA"/>
</dbReference>
<dbReference type="HOGENOM" id="CLU_2882048_0_0_10"/>
<protein>
    <submittedName>
        <fullName evidence="1">Uncharacterized protein</fullName>
    </submittedName>
</protein>
<dbReference type="AlphaFoldDB" id="A4BZB9"/>
<accession>A4BZB9</accession>
<comment type="caution">
    <text evidence="1">The sequence shown here is derived from an EMBL/GenBank/DDBJ whole genome shotgun (WGS) entry which is preliminary data.</text>
</comment>
<evidence type="ECO:0000313" key="1">
    <source>
        <dbReference type="EMBL" id="EAR12512.1"/>
    </source>
</evidence>
<reference evidence="1 2" key="1">
    <citation type="submission" date="2006-02" db="EMBL/GenBank/DDBJ databases">
        <authorList>
            <person name="Murray A."/>
            <person name="Staley J."/>
            <person name="Ferriera S."/>
            <person name="Johnson J."/>
            <person name="Kravitz S."/>
            <person name="Halpern A."/>
            <person name="Remington K."/>
            <person name="Beeson K."/>
            <person name="Tran B."/>
            <person name="Rogers Y.-H."/>
            <person name="Friedman R."/>
            <person name="Venter J.C."/>
        </authorList>
    </citation>
    <scope>NUCLEOTIDE SEQUENCE [LARGE SCALE GENOMIC DNA]</scope>
    <source>
        <strain evidence="1 2">23-P</strain>
    </source>
</reference>